<feature type="domain" description="Protein kinase" evidence="1">
    <location>
        <begin position="1"/>
        <end position="77"/>
    </location>
</feature>
<accession>A0A9N9JWY7</accession>
<name>A0A9N9JWY7_9GLOM</name>
<dbReference type="Gene3D" id="1.10.510.10">
    <property type="entry name" value="Transferase(Phosphotransferase) domain 1"/>
    <property type="match status" value="1"/>
</dbReference>
<dbReference type="InterPro" id="IPR000719">
    <property type="entry name" value="Prot_kinase_dom"/>
</dbReference>
<evidence type="ECO:0000313" key="2">
    <source>
        <dbReference type="EMBL" id="CAG8797523.1"/>
    </source>
</evidence>
<dbReference type="GO" id="GO:0005524">
    <property type="term" value="F:ATP binding"/>
    <property type="evidence" value="ECO:0007669"/>
    <property type="project" value="InterPro"/>
</dbReference>
<dbReference type="Proteomes" id="UP000789759">
    <property type="component" value="Unassembled WGS sequence"/>
</dbReference>
<dbReference type="SUPFAM" id="SSF56112">
    <property type="entry name" value="Protein kinase-like (PK-like)"/>
    <property type="match status" value="1"/>
</dbReference>
<comment type="caution">
    <text evidence="2">The sequence shown here is derived from an EMBL/GenBank/DDBJ whole genome shotgun (WGS) entry which is preliminary data.</text>
</comment>
<dbReference type="AlphaFoldDB" id="A0A9N9JWY7"/>
<protein>
    <submittedName>
        <fullName evidence="2">8582_t:CDS:1</fullName>
    </submittedName>
</protein>
<dbReference type="InterPro" id="IPR011009">
    <property type="entry name" value="Kinase-like_dom_sf"/>
</dbReference>
<dbReference type="GO" id="GO:0004672">
    <property type="term" value="F:protein kinase activity"/>
    <property type="evidence" value="ECO:0007669"/>
    <property type="project" value="InterPro"/>
</dbReference>
<evidence type="ECO:0000259" key="1">
    <source>
        <dbReference type="PROSITE" id="PS50011"/>
    </source>
</evidence>
<dbReference type="InterPro" id="IPR001245">
    <property type="entry name" value="Ser-Thr/Tyr_kinase_cat_dom"/>
</dbReference>
<gene>
    <name evidence="2" type="ORF">CPELLU_LOCUS17449</name>
</gene>
<organism evidence="2 3">
    <name type="scientific">Cetraspora pellucida</name>
    <dbReference type="NCBI Taxonomy" id="1433469"/>
    <lineage>
        <taxon>Eukaryota</taxon>
        <taxon>Fungi</taxon>
        <taxon>Fungi incertae sedis</taxon>
        <taxon>Mucoromycota</taxon>
        <taxon>Glomeromycotina</taxon>
        <taxon>Glomeromycetes</taxon>
        <taxon>Diversisporales</taxon>
        <taxon>Gigasporaceae</taxon>
        <taxon>Cetraspora</taxon>
    </lineage>
</organism>
<proteinExistence type="predicted"/>
<dbReference type="Pfam" id="PF07714">
    <property type="entry name" value="PK_Tyr_Ser-Thr"/>
    <property type="match status" value="1"/>
</dbReference>
<dbReference type="EMBL" id="CAJVQA010029669">
    <property type="protein sequence ID" value="CAG8797523.1"/>
    <property type="molecule type" value="Genomic_DNA"/>
</dbReference>
<reference evidence="2" key="1">
    <citation type="submission" date="2021-06" db="EMBL/GenBank/DDBJ databases">
        <authorList>
            <person name="Kallberg Y."/>
            <person name="Tangrot J."/>
            <person name="Rosling A."/>
        </authorList>
    </citation>
    <scope>NUCLEOTIDE SEQUENCE</scope>
    <source>
        <strain evidence="2">FL966</strain>
    </source>
</reference>
<dbReference type="OrthoDB" id="2387484at2759"/>
<dbReference type="PROSITE" id="PS50011">
    <property type="entry name" value="PROTEIN_KINASE_DOM"/>
    <property type="match status" value="1"/>
</dbReference>
<sequence>MPYVAPEVLIGQQFTQAADIYSFGIIMSEISAGNKAFDGVPFDTEPAIKICKGDRPEFGKGTPKCYVKLAKRYGTDG</sequence>
<keyword evidence="3" id="KW-1185">Reference proteome</keyword>
<evidence type="ECO:0000313" key="3">
    <source>
        <dbReference type="Proteomes" id="UP000789759"/>
    </source>
</evidence>